<proteinExistence type="predicted"/>
<dbReference type="PANTHER" id="PTHR43446">
    <property type="entry name" value="MEMBRANE PROTEIN-RELATED"/>
    <property type="match status" value="1"/>
</dbReference>
<dbReference type="InterPro" id="IPR001107">
    <property type="entry name" value="Band_7"/>
</dbReference>
<keyword evidence="1" id="KW-0812">Transmembrane</keyword>
<protein>
    <submittedName>
        <fullName evidence="3">SPFH domain-containing protein</fullName>
    </submittedName>
</protein>
<dbReference type="CDD" id="cd03402">
    <property type="entry name" value="SPFH_like_u2"/>
    <property type="match status" value="1"/>
</dbReference>
<dbReference type="Gene3D" id="3.30.479.30">
    <property type="entry name" value="Band 7 domain"/>
    <property type="match status" value="1"/>
</dbReference>
<accession>A0ABU3PU45</accession>
<dbReference type="PANTHER" id="PTHR43446:SF1">
    <property type="entry name" value="BAND 7 DOMAIN-CONTAINING PROTEIN"/>
    <property type="match status" value="1"/>
</dbReference>
<keyword evidence="1" id="KW-1133">Transmembrane helix</keyword>
<dbReference type="EMBL" id="JAVYII010000002">
    <property type="protein sequence ID" value="MDT9592747.1"/>
    <property type="molecule type" value="Genomic_DNA"/>
</dbReference>
<dbReference type="RefSeq" id="WP_315732169.1">
    <property type="nucleotide sequence ID" value="NZ_JAVYII010000002.1"/>
</dbReference>
<dbReference type="SMART" id="SM00244">
    <property type="entry name" value="PHB"/>
    <property type="match status" value="1"/>
</dbReference>
<dbReference type="Proteomes" id="UP001268542">
    <property type="component" value="Unassembled WGS sequence"/>
</dbReference>
<dbReference type="Pfam" id="PF01145">
    <property type="entry name" value="Band_7"/>
    <property type="match status" value="1"/>
</dbReference>
<gene>
    <name evidence="3" type="ORF">RDV89_06695</name>
</gene>
<comment type="caution">
    <text evidence="3">The sequence shown here is derived from an EMBL/GenBank/DDBJ whole genome shotgun (WGS) entry which is preliminary data.</text>
</comment>
<evidence type="ECO:0000313" key="4">
    <source>
        <dbReference type="Proteomes" id="UP001268542"/>
    </source>
</evidence>
<feature type="domain" description="Band 7" evidence="2">
    <location>
        <begin position="74"/>
        <end position="262"/>
    </location>
</feature>
<sequence>MTLSDTPDRLDITERRARAVNGWPALLLSLALVGGGGAGIAVGAVAGDGGDTARAVLLVVLGSVALLVGVVLWTGMSIVSPGETRVVTFFGNYLGTIRRTGLTMTVPLTARAKVPVRIVNFETETLKVNERSGSPVQVSAIVVWQVQDTAKAKFAVDDYHDFIESQSESALRQVVARHPYDHQTERMAAVAAELDEGGDASDVPDTIASDAVTLREDGEQVADELATEVNARVHLAGLHVLEVRLSNLSYAPEIASAMLQRQQAQAVLDARRVVIDGAVGIVGDALTRLEEDTELALDPERRAAMTSNLLTVIVGGGSVQPVVNVGSIYG</sequence>
<evidence type="ECO:0000313" key="3">
    <source>
        <dbReference type="EMBL" id="MDT9592747.1"/>
    </source>
</evidence>
<name>A0ABU3PU45_9ACTN</name>
<keyword evidence="4" id="KW-1185">Reference proteome</keyword>
<reference evidence="3 4" key="1">
    <citation type="submission" date="2023-08" db="EMBL/GenBank/DDBJ databases">
        <title>Nocardioides seae sp. nov., a bacterium isolated from a soil.</title>
        <authorList>
            <person name="Wang X."/>
        </authorList>
    </citation>
    <scope>NUCLEOTIDE SEQUENCE [LARGE SCALE GENOMIC DNA]</scope>
    <source>
        <strain evidence="3 4">YZH12</strain>
    </source>
</reference>
<evidence type="ECO:0000256" key="1">
    <source>
        <dbReference type="SAM" id="Phobius"/>
    </source>
</evidence>
<evidence type="ECO:0000259" key="2">
    <source>
        <dbReference type="SMART" id="SM00244"/>
    </source>
</evidence>
<feature type="transmembrane region" description="Helical" evidence="1">
    <location>
        <begin position="53"/>
        <end position="75"/>
    </location>
</feature>
<dbReference type="InterPro" id="IPR036013">
    <property type="entry name" value="Band_7/SPFH_dom_sf"/>
</dbReference>
<keyword evidence="1" id="KW-0472">Membrane</keyword>
<feature type="transmembrane region" description="Helical" evidence="1">
    <location>
        <begin position="25"/>
        <end position="47"/>
    </location>
</feature>
<dbReference type="SUPFAM" id="SSF117892">
    <property type="entry name" value="Band 7/SPFH domain"/>
    <property type="match status" value="1"/>
</dbReference>
<organism evidence="3 4">
    <name type="scientific">Nocardioides imazamoxiresistens</name>
    <dbReference type="NCBI Taxonomy" id="3231893"/>
    <lineage>
        <taxon>Bacteria</taxon>
        <taxon>Bacillati</taxon>
        <taxon>Actinomycetota</taxon>
        <taxon>Actinomycetes</taxon>
        <taxon>Propionibacteriales</taxon>
        <taxon>Nocardioidaceae</taxon>
        <taxon>Nocardioides</taxon>
    </lineage>
</organism>